<dbReference type="PROSITE" id="PS00136">
    <property type="entry name" value="SUBTILASE_ASP"/>
    <property type="match status" value="1"/>
</dbReference>
<dbReference type="Gene3D" id="3.40.50.200">
    <property type="entry name" value="Peptidase S8/S53 domain"/>
    <property type="match status" value="1"/>
</dbReference>
<reference evidence="10" key="2">
    <citation type="journal article" date="2021" name="Syst. Appl. Microbiol.">
        <title>Roseomonas hellenica sp. nov., isolated from roots of wild-growing Alkanna tinctoria.</title>
        <authorList>
            <person name="Rat A."/>
            <person name="Naranjo H.D."/>
            <person name="Lebbe L."/>
            <person name="Cnockaert M."/>
            <person name="Krigas N."/>
            <person name="Grigoriadou K."/>
            <person name="Maloupa E."/>
            <person name="Willems A."/>
        </authorList>
    </citation>
    <scope>NUCLEOTIDE SEQUENCE</scope>
    <source>
        <strain evidence="10">LMG 31231</strain>
    </source>
</reference>
<feature type="domain" description="Peptidase S8/S53" evidence="9">
    <location>
        <begin position="145"/>
        <end position="394"/>
    </location>
</feature>
<comment type="similarity">
    <text evidence="1 7 8">Belongs to the peptidase S8 family.</text>
</comment>
<dbReference type="PRINTS" id="PR00723">
    <property type="entry name" value="SUBTILISIN"/>
</dbReference>
<evidence type="ECO:0000256" key="6">
    <source>
        <dbReference type="PIRSR" id="PIRSR615500-1"/>
    </source>
</evidence>
<dbReference type="PROSITE" id="PS00138">
    <property type="entry name" value="SUBTILASE_SER"/>
    <property type="match status" value="1"/>
</dbReference>
<protein>
    <submittedName>
        <fullName evidence="10">S8 family peptidase</fullName>
    </submittedName>
</protein>
<dbReference type="InterPro" id="IPR023828">
    <property type="entry name" value="Peptidase_S8_Ser-AS"/>
</dbReference>
<dbReference type="PANTHER" id="PTHR43806">
    <property type="entry name" value="PEPTIDASE S8"/>
    <property type="match status" value="1"/>
</dbReference>
<evidence type="ECO:0000313" key="11">
    <source>
        <dbReference type="Proteomes" id="UP001138751"/>
    </source>
</evidence>
<dbReference type="InterPro" id="IPR015500">
    <property type="entry name" value="Peptidase_S8_subtilisin-rel"/>
</dbReference>
<evidence type="ECO:0000259" key="9">
    <source>
        <dbReference type="Pfam" id="PF00082"/>
    </source>
</evidence>
<dbReference type="Proteomes" id="UP001138751">
    <property type="component" value="Unassembled WGS sequence"/>
</dbReference>
<keyword evidence="3" id="KW-0479">Metal-binding</keyword>
<evidence type="ECO:0000256" key="7">
    <source>
        <dbReference type="PROSITE-ProRule" id="PRU01240"/>
    </source>
</evidence>
<dbReference type="GO" id="GO:0046872">
    <property type="term" value="F:metal ion binding"/>
    <property type="evidence" value="ECO:0007669"/>
    <property type="project" value="UniProtKB-KW"/>
</dbReference>
<dbReference type="CDD" id="cd07477">
    <property type="entry name" value="Peptidases_S8_Subtilisin_subset"/>
    <property type="match status" value="1"/>
</dbReference>
<evidence type="ECO:0000256" key="5">
    <source>
        <dbReference type="ARBA" id="ARBA00022825"/>
    </source>
</evidence>
<dbReference type="PROSITE" id="PS51892">
    <property type="entry name" value="SUBTILASE"/>
    <property type="match status" value="1"/>
</dbReference>
<dbReference type="RefSeq" id="WP_211861027.1">
    <property type="nucleotide sequence ID" value="NZ_JAAEDM010000009.1"/>
</dbReference>
<evidence type="ECO:0000256" key="4">
    <source>
        <dbReference type="ARBA" id="ARBA00022801"/>
    </source>
</evidence>
<organism evidence="10 11">
    <name type="scientific">Neoroseomonas soli</name>
    <dbReference type="NCBI Taxonomy" id="1081025"/>
    <lineage>
        <taxon>Bacteria</taxon>
        <taxon>Pseudomonadati</taxon>
        <taxon>Pseudomonadota</taxon>
        <taxon>Alphaproteobacteria</taxon>
        <taxon>Acetobacterales</taxon>
        <taxon>Acetobacteraceae</taxon>
        <taxon>Neoroseomonas</taxon>
    </lineage>
</organism>
<feature type="active site" description="Charge relay system" evidence="6 7">
    <location>
        <position position="346"/>
    </location>
</feature>
<evidence type="ECO:0000256" key="2">
    <source>
        <dbReference type="ARBA" id="ARBA00022670"/>
    </source>
</evidence>
<dbReference type="Pfam" id="PF00082">
    <property type="entry name" value="Peptidase_S8"/>
    <property type="match status" value="1"/>
</dbReference>
<gene>
    <name evidence="10" type="ORF">GXW76_05705</name>
</gene>
<keyword evidence="4 7" id="KW-0378">Hydrolase</keyword>
<dbReference type="InterPro" id="IPR036852">
    <property type="entry name" value="Peptidase_S8/S53_dom_sf"/>
</dbReference>
<keyword evidence="2 7" id="KW-0645">Protease</keyword>
<dbReference type="InterPro" id="IPR000209">
    <property type="entry name" value="Peptidase_S8/S53_dom"/>
</dbReference>
<name>A0A9X9WU29_9PROT</name>
<evidence type="ECO:0000256" key="8">
    <source>
        <dbReference type="RuleBase" id="RU003355"/>
    </source>
</evidence>
<feature type="active site" description="Charge relay system" evidence="6 7">
    <location>
        <position position="187"/>
    </location>
</feature>
<dbReference type="GO" id="GO:0006508">
    <property type="term" value="P:proteolysis"/>
    <property type="evidence" value="ECO:0007669"/>
    <property type="project" value="UniProtKB-KW"/>
</dbReference>
<dbReference type="InterPro" id="IPR023827">
    <property type="entry name" value="Peptidase_S8_Asp-AS"/>
</dbReference>
<keyword evidence="11" id="KW-1185">Reference proteome</keyword>
<evidence type="ECO:0000256" key="1">
    <source>
        <dbReference type="ARBA" id="ARBA00011073"/>
    </source>
</evidence>
<proteinExistence type="inferred from homology"/>
<dbReference type="AlphaFoldDB" id="A0A9X9WU29"/>
<dbReference type="PROSITE" id="PS00137">
    <property type="entry name" value="SUBTILASE_HIS"/>
    <property type="match status" value="1"/>
</dbReference>
<dbReference type="GO" id="GO:0004252">
    <property type="term" value="F:serine-type endopeptidase activity"/>
    <property type="evidence" value="ECO:0007669"/>
    <property type="project" value="UniProtKB-UniRule"/>
</dbReference>
<evidence type="ECO:0000313" key="10">
    <source>
        <dbReference type="EMBL" id="MBR0670658.1"/>
    </source>
</evidence>
<comment type="caution">
    <text evidence="10">The sequence shown here is derived from an EMBL/GenBank/DDBJ whole genome shotgun (WGS) entry which is preliminary data.</text>
</comment>
<accession>A0A9X9WU29</accession>
<sequence>MAQKHETRRSVIITFKPKDKRPDKAKDKVEIVKSVLPDGMQTQFFDATTLPSGSSVPALPEDLVAYDVNQYEAPIVTARLTQGEIDQLSKNGNVAQVEDDLPCYAIGADQYSHLLFENQPSVLAETVPAGVSQIRAREAWPSSQGEGVRVAVLDTGIDFKHPDLAANYRGGVSFVPGAATPMDDHGHGTHCAGTIAAPINGLGVVGVAPSAYLYAVKVLDSGGSGAFSQIISGIDWAIQNRMHIISMSLGASAAPSALQTMCNTAWAKGLLLVAAAGNSGPPVSPATSSVGYPGKYRPVIAVSAIDSGNAIASFSSRGPEVDLCAPGVSVLSTTKGGGYGFMSGTSMACPHVAGAAAAIWGAHRFATNEQIWNLLAACVDNLGPPGWDPNFGYGRVNVDRAAMAFAPAPVIAKKGI</sequence>
<dbReference type="SUPFAM" id="SSF52743">
    <property type="entry name" value="Subtilisin-like"/>
    <property type="match status" value="1"/>
</dbReference>
<reference evidence="10" key="1">
    <citation type="submission" date="2020-01" db="EMBL/GenBank/DDBJ databases">
        <authorList>
            <person name="Rat A."/>
        </authorList>
    </citation>
    <scope>NUCLEOTIDE SEQUENCE</scope>
    <source>
        <strain evidence="10">LMG 31231</strain>
    </source>
</reference>
<keyword evidence="5 7" id="KW-0720">Serine protease</keyword>
<dbReference type="PANTHER" id="PTHR43806:SF11">
    <property type="entry name" value="CEREVISIN-RELATED"/>
    <property type="match status" value="1"/>
</dbReference>
<dbReference type="InterPro" id="IPR050131">
    <property type="entry name" value="Peptidase_S8_subtilisin-like"/>
</dbReference>
<dbReference type="EMBL" id="JAAEDM010000009">
    <property type="protein sequence ID" value="MBR0670658.1"/>
    <property type="molecule type" value="Genomic_DNA"/>
</dbReference>
<dbReference type="InterPro" id="IPR034202">
    <property type="entry name" value="Subtilisin_Carlsberg-like"/>
</dbReference>
<dbReference type="InterPro" id="IPR022398">
    <property type="entry name" value="Peptidase_S8_His-AS"/>
</dbReference>
<evidence type="ECO:0000256" key="3">
    <source>
        <dbReference type="ARBA" id="ARBA00022723"/>
    </source>
</evidence>
<feature type="active site" description="Charge relay system" evidence="6 7">
    <location>
        <position position="154"/>
    </location>
</feature>